<dbReference type="SUPFAM" id="SSF52777">
    <property type="entry name" value="CoA-dependent acyltransferases"/>
    <property type="match status" value="1"/>
</dbReference>
<keyword evidence="5" id="KW-1185">Reference proteome</keyword>
<gene>
    <name evidence="4" type="ORF">CDEST_11847</name>
</gene>
<protein>
    <submittedName>
        <fullName evidence="4">ANL domain-containing protein</fullName>
    </submittedName>
</protein>
<sequence>MIKVFLSTPAKAIINFCAVNKITISNFYQIAWALLLRNLLQEAQQGFLKSLKHQHCSLAHVQQALGMPRHSLFNTGISLQRLPSASNKGSAVSSLNFEHLDGQDSTGYEMIVNVAANSETFGAALSFWTAQISEANAAHISSCFAQIVSEIVAQPHEIVAELGPLSRRDVLHIESILPPSPSGIEACVDELVTLMANKRPNKTAVEFWDGSLSYSELDDMSSRVVARLQLIGVGIESIVPVCFSKSM</sequence>
<proteinExistence type="predicted"/>
<evidence type="ECO:0000313" key="4">
    <source>
        <dbReference type="EMBL" id="WQF86833.1"/>
    </source>
</evidence>
<dbReference type="GO" id="GO:0043041">
    <property type="term" value="P:amino acid activation for nonribosomal peptide biosynthetic process"/>
    <property type="evidence" value="ECO:0007669"/>
    <property type="project" value="TreeGrafter"/>
</dbReference>
<dbReference type="SUPFAM" id="SSF56801">
    <property type="entry name" value="Acetyl-CoA synthetase-like"/>
    <property type="match status" value="1"/>
</dbReference>
<dbReference type="EMBL" id="CP137312">
    <property type="protein sequence ID" value="WQF86833.1"/>
    <property type="molecule type" value="Genomic_DNA"/>
</dbReference>
<dbReference type="RefSeq" id="XP_062784054.1">
    <property type="nucleotide sequence ID" value="XM_062928003.1"/>
</dbReference>
<dbReference type="AlphaFoldDB" id="A0AAX4IUB7"/>
<dbReference type="GO" id="GO:0031177">
    <property type="term" value="F:phosphopantetheine binding"/>
    <property type="evidence" value="ECO:0007669"/>
    <property type="project" value="TreeGrafter"/>
</dbReference>
<dbReference type="PANTHER" id="PTHR45527:SF16">
    <property type="entry name" value="NONRIBOSOMAL PEPTIDE SYNTHASE ATNA-RELATED"/>
    <property type="match status" value="1"/>
</dbReference>
<dbReference type="GO" id="GO:0044550">
    <property type="term" value="P:secondary metabolite biosynthetic process"/>
    <property type="evidence" value="ECO:0007669"/>
    <property type="project" value="TreeGrafter"/>
</dbReference>
<dbReference type="InterPro" id="IPR042099">
    <property type="entry name" value="ANL_N_sf"/>
</dbReference>
<dbReference type="KEGG" id="cdet:87948347"/>
<reference evidence="5" key="1">
    <citation type="journal article" date="2023" name="bioRxiv">
        <title>Complete genome of the Medicago anthracnose fungus, Colletotrichum destructivum, reveals a mini-chromosome-like region within a core chromosome.</title>
        <authorList>
            <person name="Lapalu N."/>
            <person name="Simon A."/>
            <person name="Lu A."/>
            <person name="Plaumann P.-L."/>
            <person name="Amselem J."/>
            <person name="Pigne S."/>
            <person name="Auger A."/>
            <person name="Koch C."/>
            <person name="Dallery J.-F."/>
            <person name="O'Connell R.J."/>
        </authorList>
    </citation>
    <scope>NUCLEOTIDE SEQUENCE [LARGE SCALE GENOMIC DNA]</scope>
    <source>
        <strain evidence="5">CBS 520.97</strain>
    </source>
</reference>
<name>A0AAX4IUB7_9PEZI</name>
<dbReference type="Gene3D" id="3.30.559.10">
    <property type="entry name" value="Chloramphenicol acetyltransferase-like domain"/>
    <property type="match status" value="1"/>
</dbReference>
<accession>A0AAX4IUB7</accession>
<dbReference type="GeneID" id="87948347"/>
<dbReference type="GO" id="GO:0005737">
    <property type="term" value="C:cytoplasm"/>
    <property type="evidence" value="ECO:0007669"/>
    <property type="project" value="TreeGrafter"/>
</dbReference>
<dbReference type="PANTHER" id="PTHR45527">
    <property type="entry name" value="NONRIBOSOMAL PEPTIDE SYNTHETASE"/>
    <property type="match status" value="1"/>
</dbReference>
<dbReference type="Proteomes" id="UP001322277">
    <property type="component" value="Chromosome 8"/>
</dbReference>
<keyword evidence="3" id="KW-0436">Ligase</keyword>
<keyword evidence="2" id="KW-0597">Phosphoprotein</keyword>
<organism evidence="4 5">
    <name type="scientific">Colletotrichum destructivum</name>
    <dbReference type="NCBI Taxonomy" id="34406"/>
    <lineage>
        <taxon>Eukaryota</taxon>
        <taxon>Fungi</taxon>
        <taxon>Dikarya</taxon>
        <taxon>Ascomycota</taxon>
        <taxon>Pezizomycotina</taxon>
        <taxon>Sordariomycetes</taxon>
        <taxon>Hypocreomycetidae</taxon>
        <taxon>Glomerellales</taxon>
        <taxon>Glomerellaceae</taxon>
        <taxon>Colletotrichum</taxon>
        <taxon>Colletotrichum destructivum species complex</taxon>
    </lineage>
</organism>
<evidence type="ECO:0000313" key="5">
    <source>
        <dbReference type="Proteomes" id="UP001322277"/>
    </source>
</evidence>
<dbReference type="InterPro" id="IPR023213">
    <property type="entry name" value="CAT-like_dom_sf"/>
</dbReference>
<dbReference type="Gene3D" id="3.30.559.30">
    <property type="entry name" value="Nonribosomal peptide synthetase, condensation domain"/>
    <property type="match status" value="1"/>
</dbReference>
<evidence type="ECO:0000256" key="3">
    <source>
        <dbReference type="ARBA" id="ARBA00022598"/>
    </source>
</evidence>
<dbReference type="GO" id="GO:0016874">
    <property type="term" value="F:ligase activity"/>
    <property type="evidence" value="ECO:0007669"/>
    <property type="project" value="UniProtKB-KW"/>
</dbReference>
<dbReference type="Gene3D" id="3.40.50.12780">
    <property type="entry name" value="N-terminal domain of ligase-like"/>
    <property type="match status" value="1"/>
</dbReference>
<evidence type="ECO:0000256" key="2">
    <source>
        <dbReference type="ARBA" id="ARBA00022553"/>
    </source>
</evidence>
<evidence type="ECO:0000256" key="1">
    <source>
        <dbReference type="ARBA" id="ARBA00022450"/>
    </source>
</evidence>
<keyword evidence="1" id="KW-0596">Phosphopantetheine</keyword>